<keyword evidence="2" id="KW-1185">Reference proteome</keyword>
<dbReference type="AlphaFoldDB" id="A0ABD1LE61"/>
<evidence type="ECO:0000313" key="2">
    <source>
        <dbReference type="Proteomes" id="UP001603857"/>
    </source>
</evidence>
<protein>
    <submittedName>
        <fullName evidence="1">Uncharacterized protein</fullName>
    </submittedName>
</protein>
<dbReference type="PANTHER" id="PTHR38224">
    <property type="entry name" value="PHLOEM SPECIFIC PROTEIN"/>
    <property type="match status" value="1"/>
</dbReference>
<evidence type="ECO:0000313" key="1">
    <source>
        <dbReference type="EMBL" id="KAL2321766.1"/>
    </source>
</evidence>
<accession>A0ABD1LE61</accession>
<name>A0ABD1LE61_9FABA</name>
<gene>
    <name evidence="1" type="ORF">Fmac_026145</name>
</gene>
<dbReference type="EMBL" id="JBGMDY010000009">
    <property type="protein sequence ID" value="KAL2321766.1"/>
    <property type="molecule type" value="Genomic_DNA"/>
</dbReference>
<dbReference type="PANTHER" id="PTHR38224:SF1">
    <property type="entry name" value="PHLOEM SPECIFIC PROTEIN"/>
    <property type="match status" value="1"/>
</dbReference>
<proteinExistence type="predicted"/>
<organism evidence="1 2">
    <name type="scientific">Flemingia macrophylla</name>
    <dbReference type="NCBI Taxonomy" id="520843"/>
    <lineage>
        <taxon>Eukaryota</taxon>
        <taxon>Viridiplantae</taxon>
        <taxon>Streptophyta</taxon>
        <taxon>Embryophyta</taxon>
        <taxon>Tracheophyta</taxon>
        <taxon>Spermatophyta</taxon>
        <taxon>Magnoliopsida</taxon>
        <taxon>eudicotyledons</taxon>
        <taxon>Gunneridae</taxon>
        <taxon>Pentapetalae</taxon>
        <taxon>rosids</taxon>
        <taxon>fabids</taxon>
        <taxon>Fabales</taxon>
        <taxon>Fabaceae</taxon>
        <taxon>Papilionoideae</taxon>
        <taxon>50 kb inversion clade</taxon>
        <taxon>NPAAA clade</taxon>
        <taxon>indigoferoid/millettioid clade</taxon>
        <taxon>Phaseoleae</taxon>
        <taxon>Flemingia</taxon>
    </lineage>
</organism>
<dbReference type="Proteomes" id="UP001603857">
    <property type="component" value="Unassembled WGS sequence"/>
</dbReference>
<reference evidence="1 2" key="1">
    <citation type="submission" date="2024-08" db="EMBL/GenBank/DDBJ databases">
        <title>Insights into the chromosomal genome structure of Flemingia macrophylla.</title>
        <authorList>
            <person name="Ding Y."/>
            <person name="Zhao Y."/>
            <person name="Bi W."/>
            <person name="Wu M."/>
            <person name="Zhao G."/>
            <person name="Gong Y."/>
            <person name="Li W."/>
            <person name="Zhang P."/>
        </authorList>
    </citation>
    <scope>NUCLEOTIDE SEQUENCE [LARGE SCALE GENOMIC DNA]</scope>
    <source>
        <strain evidence="1">DYQJB</strain>
        <tissue evidence="1">Leaf</tissue>
    </source>
</reference>
<sequence>MLRSEDYYAHISKVQRSHSVLTDVPRYPNAHLAFNNQHSHHNPDTDERTEVVEFDQTTPYSETEHEAIYQETLDFESHEYAPRKNKGRFELQKWKTYRP</sequence>
<comment type="caution">
    <text evidence="1">The sequence shown here is derived from an EMBL/GenBank/DDBJ whole genome shotgun (WGS) entry which is preliminary data.</text>
</comment>